<feature type="binding site" evidence="7">
    <location>
        <position position="197"/>
    </location>
    <ligand>
        <name>phosphoenolpyruvate</name>
        <dbReference type="ChEBI" id="CHEBI:58702"/>
    </ligand>
</feature>
<dbReference type="InterPro" id="IPR013792">
    <property type="entry name" value="RNA3'P_cycl/enolpyr_Trfase_a/b"/>
</dbReference>
<feature type="binding site" evidence="7">
    <location>
        <position position="195"/>
    </location>
    <ligand>
        <name>3-phosphoshikimate</name>
        <dbReference type="ChEBI" id="CHEBI:145989"/>
    </ligand>
</feature>
<feature type="binding site" evidence="7">
    <location>
        <position position="418"/>
    </location>
    <ligand>
        <name>phosphoenolpyruvate</name>
        <dbReference type="ChEBI" id="CHEBI:58702"/>
    </ligand>
</feature>
<dbReference type="GO" id="GO:0008652">
    <property type="term" value="P:amino acid biosynthetic process"/>
    <property type="evidence" value="ECO:0007669"/>
    <property type="project" value="UniProtKB-KW"/>
</dbReference>
<dbReference type="PROSITE" id="PS00104">
    <property type="entry name" value="EPSP_SYNTHASE_1"/>
    <property type="match status" value="1"/>
</dbReference>
<comment type="pathway">
    <text evidence="1 7">Metabolic intermediate biosynthesis; chorismate biosynthesis; chorismate from D-erythrose 4-phosphate and phosphoenolpyruvate: step 6/7.</text>
</comment>
<feature type="binding site" evidence="7">
    <location>
        <position position="320"/>
    </location>
    <ligand>
        <name>3-phosphoshikimate</name>
        <dbReference type="ChEBI" id="CHEBI:145989"/>
    </ligand>
</feature>
<dbReference type="HAMAP" id="MF_00210">
    <property type="entry name" value="EPSP_synth"/>
    <property type="match status" value="1"/>
</dbReference>
<dbReference type="Gene3D" id="3.65.10.10">
    <property type="entry name" value="Enolpyruvate transferase domain"/>
    <property type="match status" value="2"/>
</dbReference>
<feature type="binding site" evidence="7">
    <location>
        <position position="50"/>
    </location>
    <ligand>
        <name>phosphoenolpyruvate</name>
        <dbReference type="ChEBI" id="CHEBI:58702"/>
    </ligand>
</feature>
<accession>A0A2M8EWB6</accession>
<dbReference type="EC" id="2.5.1.19" evidence="7"/>
<evidence type="ECO:0000259" key="8">
    <source>
        <dbReference type="Pfam" id="PF00275"/>
    </source>
</evidence>
<comment type="subunit">
    <text evidence="7">Monomer.</text>
</comment>
<sequence length="438" mass="48238">MDPPLSNRRGRRECRNRRIICAKSYCIYSMIELIPLSTSVNTTVSIPGSKSVTNRALILGALTPKDVTIQNPLMCDDTEAMIACLRALGISIEKKADSFVVHGNYTDVKDREYHLNANLSGTTIRFITAFCCIVPGIKTLSGKERLNERPIKGLVDALRQLGATIKYVGKEGFPPINISSSRLDNKVIEMDGGVSSQFVTAIMLLSPVIGDVKITFSTSPISKSYSDLTKHMVKEWGAQGLDTYHVEGDYSAAGYFAAIAALTNSTILLKNLETNSKQGDRLFLDILTKMGTEVEYKDEEVVVRGHGVKPIEVDMEQCPDQAQTLALLAAFAKRTSILTGVRSLRVKETERVKALQSELLKMNIQTESPDEDTLIIHGGNPKPATIDTYNDHRMAMSFAVAGAKLNGMKINNPEVVKKTFPAFWEKLREIGISVVYLT</sequence>
<dbReference type="Pfam" id="PF00275">
    <property type="entry name" value="EPSP_synthase"/>
    <property type="match status" value="1"/>
</dbReference>
<feature type="binding site" evidence="7">
    <location>
        <position position="196"/>
    </location>
    <ligand>
        <name>3-phosphoshikimate</name>
        <dbReference type="ChEBI" id="CHEBI:145989"/>
    </ligand>
</feature>
<feature type="binding site" evidence="7">
    <location>
        <position position="197"/>
    </location>
    <ligand>
        <name>3-phosphoshikimate</name>
        <dbReference type="ChEBI" id="CHEBI:145989"/>
    </ligand>
</feature>
<feature type="domain" description="Enolpyruvate transferase" evidence="8">
    <location>
        <begin position="38"/>
        <end position="427"/>
    </location>
</feature>
<evidence type="ECO:0000256" key="4">
    <source>
        <dbReference type="ARBA" id="ARBA00022679"/>
    </source>
</evidence>
<reference evidence="10" key="1">
    <citation type="submission" date="2017-09" db="EMBL/GenBank/DDBJ databases">
        <title>Depth-based differentiation of microbial function through sediment-hosted aquifers and enrichment of novel symbionts in the deep terrestrial subsurface.</title>
        <authorList>
            <person name="Probst A.J."/>
            <person name="Ladd B."/>
            <person name="Jarett J.K."/>
            <person name="Geller-Mcgrath D.E."/>
            <person name="Sieber C.M.K."/>
            <person name="Emerson J.B."/>
            <person name="Anantharaman K."/>
            <person name="Thomas B.C."/>
            <person name="Malmstrom R."/>
            <person name="Stieglmeier M."/>
            <person name="Klingl A."/>
            <person name="Woyke T."/>
            <person name="Ryan C.M."/>
            <person name="Banfield J.F."/>
        </authorList>
    </citation>
    <scope>NUCLEOTIDE SEQUENCE [LARGE SCALE GENOMIC DNA]</scope>
</reference>
<dbReference type="EMBL" id="PFSC01000188">
    <property type="protein sequence ID" value="PJC30164.1"/>
    <property type="molecule type" value="Genomic_DNA"/>
</dbReference>
<feature type="binding site" evidence="7">
    <location>
        <position position="222"/>
    </location>
    <ligand>
        <name>3-phosphoshikimate</name>
        <dbReference type="ChEBI" id="CHEBI:145989"/>
    </ligand>
</feature>
<comment type="caution">
    <text evidence="7">Lacks conserved residue(s) required for the propagation of feature annotation.</text>
</comment>
<comment type="catalytic activity">
    <reaction evidence="6">
        <text>3-phosphoshikimate + phosphoenolpyruvate = 5-O-(1-carboxyvinyl)-3-phosphoshikimate + phosphate</text>
        <dbReference type="Rhea" id="RHEA:21256"/>
        <dbReference type="ChEBI" id="CHEBI:43474"/>
        <dbReference type="ChEBI" id="CHEBI:57701"/>
        <dbReference type="ChEBI" id="CHEBI:58702"/>
        <dbReference type="ChEBI" id="CHEBI:145989"/>
        <dbReference type="EC" id="2.5.1.19"/>
    </reaction>
    <physiologicalReaction direction="left-to-right" evidence="6">
        <dbReference type="Rhea" id="RHEA:21257"/>
    </physiologicalReaction>
</comment>
<evidence type="ECO:0000256" key="6">
    <source>
        <dbReference type="ARBA" id="ARBA00044633"/>
    </source>
</evidence>
<feature type="binding site" evidence="7">
    <location>
        <position position="55"/>
    </location>
    <ligand>
        <name>3-phosphoshikimate</name>
        <dbReference type="ChEBI" id="CHEBI:145989"/>
    </ligand>
</feature>
<organism evidence="9 10">
    <name type="scientific">Candidatus Roizmanbacteria bacterium CG_4_9_14_0_2_um_filter_39_13</name>
    <dbReference type="NCBI Taxonomy" id="1974839"/>
    <lineage>
        <taxon>Bacteria</taxon>
        <taxon>Candidatus Roizmaniibacteriota</taxon>
    </lineage>
</organism>
<evidence type="ECO:0000256" key="7">
    <source>
        <dbReference type="HAMAP-Rule" id="MF_00210"/>
    </source>
</evidence>
<name>A0A2M8EWB6_9BACT</name>
<comment type="subcellular location">
    <subcellularLocation>
        <location evidence="7">Cytoplasm</location>
    </subcellularLocation>
</comment>
<dbReference type="UniPathway" id="UPA00053">
    <property type="reaction ID" value="UER00089"/>
</dbReference>
<dbReference type="GO" id="GO:0009073">
    <property type="term" value="P:aromatic amino acid family biosynthetic process"/>
    <property type="evidence" value="ECO:0007669"/>
    <property type="project" value="UniProtKB-KW"/>
</dbReference>
<dbReference type="NCBIfam" id="TIGR01356">
    <property type="entry name" value="aroA"/>
    <property type="match status" value="1"/>
</dbReference>
<dbReference type="InterPro" id="IPR036968">
    <property type="entry name" value="Enolpyruvate_Tfrase_sf"/>
</dbReference>
<dbReference type="PANTHER" id="PTHR21090">
    <property type="entry name" value="AROM/DEHYDROQUINATE SYNTHASE"/>
    <property type="match status" value="1"/>
</dbReference>
<dbReference type="Proteomes" id="UP000231383">
    <property type="component" value="Unassembled WGS sequence"/>
</dbReference>
<feature type="binding site" evidence="7">
    <location>
        <position position="351"/>
    </location>
    <ligand>
        <name>phosphoenolpyruvate</name>
        <dbReference type="ChEBI" id="CHEBI:58702"/>
    </ligand>
</feature>
<dbReference type="InterPro" id="IPR006264">
    <property type="entry name" value="EPSP_synthase"/>
</dbReference>
<keyword evidence="4 7" id="KW-0808">Transferase</keyword>
<dbReference type="InterPro" id="IPR001986">
    <property type="entry name" value="Enolpyruvate_Tfrase_dom"/>
</dbReference>
<dbReference type="AlphaFoldDB" id="A0A2M8EWB6"/>
<dbReference type="PIRSF" id="PIRSF000505">
    <property type="entry name" value="EPSPS"/>
    <property type="match status" value="1"/>
</dbReference>
<feature type="binding site" evidence="7">
    <location>
        <position position="51"/>
    </location>
    <ligand>
        <name>3-phosphoshikimate</name>
        <dbReference type="ChEBI" id="CHEBI:145989"/>
    </ligand>
</feature>
<proteinExistence type="inferred from homology"/>
<keyword evidence="5 7" id="KW-0057">Aromatic amino acid biosynthesis</keyword>
<dbReference type="InterPro" id="IPR023193">
    <property type="entry name" value="EPSP_synthase_CS"/>
</dbReference>
<comment type="similarity">
    <text evidence="2 7">Belongs to the EPSP synthase family.</text>
</comment>
<evidence type="ECO:0000256" key="2">
    <source>
        <dbReference type="ARBA" id="ARBA00009948"/>
    </source>
</evidence>
<dbReference type="GO" id="GO:0005737">
    <property type="term" value="C:cytoplasm"/>
    <property type="evidence" value="ECO:0007669"/>
    <property type="project" value="UniProtKB-SubCell"/>
</dbReference>
<keyword evidence="3 7" id="KW-0028">Amino-acid biosynthesis</keyword>
<dbReference type="CDD" id="cd01556">
    <property type="entry name" value="EPSP_synthase"/>
    <property type="match status" value="1"/>
</dbReference>
<dbReference type="SUPFAM" id="SSF55205">
    <property type="entry name" value="EPT/RTPC-like"/>
    <property type="match status" value="1"/>
</dbReference>
<gene>
    <name evidence="7 9" type="primary">aroA</name>
    <name evidence="9" type="ORF">CO051_07205</name>
</gene>
<feature type="binding site" evidence="7">
    <location>
        <position position="50"/>
    </location>
    <ligand>
        <name>3-phosphoshikimate</name>
        <dbReference type="ChEBI" id="CHEBI:145989"/>
    </ligand>
</feature>
<evidence type="ECO:0000313" key="9">
    <source>
        <dbReference type="EMBL" id="PJC30164.1"/>
    </source>
</evidence>
<comment type="function">
    <text evidence="7">Catalyzes the transfer of the enolpyruvyl moiety of phosphoenolpyruvate (PEP) to the 5-hydroxyl of shikimate-3-phosphate (S3P) to produce enolpyruvyl shikimate-3-phosphate and inorganic phosphate.</text>
</comment>
<feature type="binding site" evidence="7">
    <location>
        <position position="121"/>
    </location>
    <ligand>
        <name>phosphoenolpyruvate</name>
        <dbReference type="ChEBI" id="CHEBI:58702"/>
    </ligand>
</feature>
<dbReference type="PANTHER" id="PTHR21090:SF5">
    <property type="entry name" value="PENTAFUNCTIONAL AROM POLYPEPTIDE"/>
    <property type="match status" value="1"/>
</dbReference>
<evidence type="ECO:0000256" key="3">
    <source>
        <dbReference type="ARBA" id="ARBA00022605"/>
    </source>
</evidence>
<protein>
    <recommendedName>
        <fullName evidence="7">3-phosphoshikimate 1-carboxyvinyltransferase</fullName>
        <ecNumber evidence="7">2.5.1.19</ecNumber>
    </recommendedName>
    <alternativeName>
        <fullName evidence="7">5-enolpyruvylshikimate-3-phosphate synthase</fullName>
        <shortName evidence="7">EPSP synthase</shortName>
        <shortName evidence="7">EPSPS</shortName>
    </alternativeName>
</protein>
<dbReference type="GO" id="GO:0003866">
    <property type="term" value="F:3-phosphoshikimate 1-carboxyvinyltransferase activity"/>
    <property type="evidence" value="ECO:0007669"/>
    <property type="project" value="UniProtKB-UniRule"/>
</dbReference>
<evidence type="ECO:0000313" key="10">
    <source>
        <dbReference type="Proteomes" id="UP000231383"/>
    </source>
</evidence>
<comment type="caution">
    <text evidence="9">The sequence shown here is derived from an EMBL/GenBank/DDBJ whole genome shotgun (WGS) entry which is preliminary data.</text>
</comment>
<feature type="binding site" evidence="7">
    <location>
        <position position="393"/>
    </location>
    <ligand>
        <name>phosphoenolpyruvate</name>
        <dbReference type="ChEBI" id="CHEBI:58702"/>
    </ligand>
</feature>
<keyword evidence="7" id="KW-0963">Cytoplasm</keyword>
<feature type="binding site" evidence="7">
    <location>
        <position position="347"/>
    </location>
    <ligand>
        <name>3-phosphoshikimate</name>
        <dbReference type="ChEBI" id="CHEBI:145989"/>
    </ligand>
</feature>
<feature type="active site" description="Proton acceptor" evidence="7">
    <location>
        <position position="320"/>
    </location>
</feature>
<evidence type="ECO:0000256" key="1">
    <source>
        <dbReference type="ARBA" id="ARBA00004811"/>
    </source>
</evidence>
<dbReference type="GO" id="GO:0009423">
    <property type="term" value="P:chorismate biosynthetic process"/>
    <property type="evidence" value="ECO:0007669"/>
    <property type="project" value="UniProtKB-UniRule"/>
</dbReference>
<evidence type="ECO:0000256" key="5">
    <source>
        <dbReference type="ARBA" id="ARBA00023141"/>
    </source>
</evidence>
<feature type="binding site" evidence="7">
    <location>
        <position position="149"/>
    </location>
    <ligand>
        <name>phosphoenolpyruvate</name>
        <dbReference type="ChEBI" id="CHEBI:58702"/>
    </ligand>
</feature>